<dbReference type="InterPro" id="IPR001789">
    <property type="entry name" value="Sig_transdc_resp-reg_receiver"/>
</dbReference>
<dbReference type="PANTHER" id="PTHR43874:SF206">
    <property type="entry name" value="RESPONSE REGULATOR RECEIVER DOMAIN PROTEIN"/>
    <property type="match status" value="1"/>
</dbReference>
<comment type="caution">
    <text evidence="4">Lacks conserved residue(s) required for the propagation of feature annotation.</text>
</comment>
<evidence type="ECO:0000256" key="3">
    <source>
        <dbReference type="ARBA" id="ARBA00023163"/>
    </source>
</evidence>
<feature type="domain" description="Response regulatory" evidence="5">
    <location>
        <begin position="16"/>
        <end position="91"/>
    </location>
</feature>
<dbReference type="InterPro" id="IPR011006">
    <property type="entry name" value="CheY-like_superfamily"/>
</dbReference>
<proteinExistence type="predicted"/>
<keyword evidence="2" id="KW-0805">Transcription regulation</keyword>
<dbReference type="SUPFAM" id="SSF52172">
    <property type="entry name" value="CheY-like"/>
    <property type="match status" value="1"/>
</dbReference>
<protein>
    <recommendedName>
        <fullName evidence="5">Response regulatory domain-containing protein</fullName>
    </recommendedName>
</protein>
<evidence type="ECO:0000313" key="7">
    <source>
        <dbReference type="Proteomes" id="UP001603857"/>
    </source>
</evidence>
<dbReference type="InterPro" id="IPR045279">
    <property type="entry name" value="ARR-like"/>
</dbReference>
<dbReference type="AlphaFoldDB" id="A0ABD1MN40"/>
<evidence type="ECO:0000259" key="5">
    <source>
        <dbReference type="PROSITE" id="PS50110"/>
    </source>
</evidence>
<keyword evidence="7" id="KW-1185">Reference proteome</keyword>
<accession>A0ABD1MN40</accession>
<evidence type="ECO:0000256" key="1">
    <source>
        <dbReference type="ARBA" id="ARBA00023012"/>
    </source>
</evidence>
<reference evidence="6 7" key="1">
    <citation type="submission" date="2024-08" db="EMBL/GenBank/DDBJ databases">
        <title>Insights into the chromosomal genome structure of Flemingia macrophylla.</title>
        <authorList>
            <person name="Ding Y."/>
            <person name="Zhao Y."/>
            <person name="Bi W."/>
            <person name="Wu M."/>
            <person name="Zhao G."/>
            <person name="Gong Y."/>
            <person name="Li W."/>
            <person name="Zhang P."/>
        </authorList>
    </citation>
    <scope>NUCLEOTIDE SEQUENCE [LARGE SCALE GENOMIC DNA]</scope>
    <source>
        <strain evidence="6">DYQJB</strain>
        <tissue evidence="6">Leaf</tissue>
    </source>
</reference>
<dbReference type="Pfam" id="PF00072">
    <property type="entry name" value="Response_reg"/>
    <property type="match status" value="1"/>
</dbReference>
<evidence type="ECO:0000256" key="4">
    <source>
        <dbReference type="PROSITE-ProRule" id="PRU00169"/>
    </source>
</evidence>
<dbReference type="Proteomes" id="UP001603857">
    <property type="component" value="Unassembled WGS sequence"/>
</dbReference>
<evidence type="ECO:0000313" key="6">
    <source>
        <dbReference type="EMBL" id="KAL2337228.1"/>
    </source>
</evidence>
<dbReference type="EMBL" id="JBGMDY010000004">
    <property type="protein sequence ID" value="KAL2337228.1"/>
    <property type="molecule type" value="Genomic_DNA"/>
</dbReference>
<dbReference type="Gene3D" id="3.40.50.2300">
    <property type="match status" value="1"/>
</dbReference>
<keyword evidence="3" id="KW-0804">Transcription</keyword>
<organism evidence="6 7">
    <name type="scientific">Flemingia macrophylla</name>
    <dbReference type="NCBI Taxonomy" id="520843"/>
    <lineage>
        <taxon>Eukaryota</taxon>
        <taxon>Viridiplantae</taxon>
        <taxon>Streptophyta</taxon>
        <taxon>Embryophyta</taxon>
        <taxon>Tracheophyta</taxon>
        <taxon>Spermatophyta</taxon>
        <taxon>Magnoliopsida</taxon>
        <taxon>eudicotyledons</taxon>
        <taxon>Gunneridae</taxon>
        <taxon>Pentapetalae</taxon>
        <taxon>rosids</taxon>
        <taxon>fabids</taxon>
        <taxon>Fabales</taxon>
        <taxon>Fabaceae</taxon>
        <taxon>Papilionoideae</taxon>
        <taxon>50 kb inversion clade</taxon>
        <taxon>NPAAA clade</taxon>
        <taxon>indigoferoid/millettioid clade</taxon>
        <taxon>Phaseoleae</taxon>
        <taxon>Flemingia</taxon>
    </lineage>
</organism>
<evidence type="ECO:0000256" key="2">
    <source>
        <dbReference type="ARBA" id="ARBA00023015"/>
    </source>
</evidence>
<dbReference type="GO" id="GO:0000160">
    <property type="term" value="P:phosphorelay signal transduction system"/>
    <property type="evidence" value="ECO:0007669"/>
    <property type="project" value="UniProtKB-KW"/>
</dbReference>
<dbReference type="PANTHER" id="PTHR43874">
    <property type="entry name" value="TWO-COMPONENT RESPONSE REGULATOR"/>
    <property type="match status" value="1"/>
</dbReference>
<name>A0ABD1MN40_9FABA</name>
<keyword evidence="1" id="KW-0902">Two-component regulatory system</keyword>
<sequence>MDEFISNASQFAVGLKVLAIDHDPTVLDFIVQTCDELKYQVVTCTESLQALNLVRERKVRIDVILMELHMSNMNGLEFLQHIKNDIPVIGL</sequence>
<dbReference type="PROSITE" id="PS50110">
    <property type="entry name" value="RESPONSE_REGULATORY"/>
    <property type="match status" value="1"/>
</dbReference>
<gene>
    <name evidence="6" type="ORF">Fmac_011674</name>
</gene>
<comment type="caution">
    <text evidence="6">The sequence shown here is derived from an EMBL/GenBank/DDBJ whole genome shotgun (WGS) entry which is preliminary data.</text>
</comment>